<evidence type="ECO:0000313" key="1">
    <source>
        <dbReference type="EMBL" id="MBM6924052.1"/>
    </source>
</evidence>
<sequence>MSAPASERRKKNLGFKPEGEDKKHDLAYKILESLPRRAASSFVVCAIYNYVMGSPNGSVIRYGSGNRHQITVTMDSNMEVHIQTGTPNNPQESFLSMSEGEELENTPDGFGEFEEPEIVTDCVADDSDAECEKYKQLFNGYFNCFEK</sequence>
<proteinExistence type="predicted"/>
<organism evidence="1 2">
    <name type="scientific">Hydrogenoanaerobacterium saccharovorans</name>
    <dbReference type="NCBI Taxonomy" id="474960"/>
    <lineage>
        <taxon>Bacteria</taxon>
        <taxon>Bacillati</taxon>
        <taxon>Bacillota</taxon>
        <taxon>Clostridia</taxon>
        <taxon>Eubacteriales</taxon>
        <taxon>Oscillospiraceae</taxon>
        <taxon>Hydrogenoanaerobacterium</taxon>
    </lineage>
</organism>
<name>A0ABS2GNG9_9FIRM</name>
<evidence type="ECO:0000313" key="2">
    <source>
        <dbReference type="Proteomes" id="UP000724149"/>
    </source>
</evidence>
<gene>
    <name evidence="1" type="ORF">H9X81_10195</name>
</gene>
<reference evidence="1 2" key="1">
    <citation type="journal article" date="2021" name="Sci. Rep.">
        <title>The distribution of antibiotic resistance genes in chicken gut microbiota commensals.</title>
        <authorList>
            <person name="Juricova H."/>
            <person name="Matiasovicova J."/>
            <person name="Kubasova T."/>
            <person name="Cejkova D."/>
            <person name="Rychlik I."/>
        </authorList>
    </citation>
    <scope>NUCLEOTIDE SEQUENCE [LARGE SCALE GENOMIC DNA]</scope>
    <source>
        <strain evidence="1 2">An564</strain>
    </source>
</reference>
<protein>
    <submittedName>
        <fullName evidence="1">Uncharacterized protein</fullName>
    </submittedName>
</protein>
<comment type="caution">
    <text evidence="1">The sequence shown here is derived from an EMBL/GenBank/DDBJ whole genome shotgun (WGS) entry which is preliminary data.</text>
</comment>
<keyword evidence="2" id="KW-1185">Reference proteome</keyword>
<dbReference type="EMBL" id="JACSNR010000010">
    <property type="protein sequence ID" value="MBM6924052.1"/>
    <property type="molecule type" value="Genomic_DNA"/>
</dbReference>
<accession>A0ABS2GNG9</accession>
<dbReference type="RefSeq" id="WP_204721701.1">
    <property type="nucleotide sequence ID" value="NZ_JACSNR010000010.1"/>
</dbReference>
<dbReference type="Proteomes" id="UP000724149">
    <property type="component" value="Unassembled WGS sequence"/>
</dbReference>